<dbReference type="EMBL" id="MCHY01000011">
    <property type="protein sequence ID" value="RKD21840.1"/>
    <property type="molecule type" value="Genomic_DNA"/>
</dbReference>
<keyword evidence="2" id="KW-1185">Reference proteome</keyword>
<protein>
    <submittedName>
        <fullName evidence="1">Uncharacterized protein</fullName>
    </submittedName>
</protein>
<proteinExistence type="predicted"/>
<evidence type="ECO:0000313" key="1">
    <source>
        <dbReference type="EMBL" id="RKD21840.1"/>
    </source>
</evidence>
<comment type="caution">
    <text evidence="1">The sequence shown here is derived from an EMBL/GenBank/DDBJ whole genome shotgun (WGS) entry which is preliminary data.</text>
</comment>
<dbReference type="AlphaFoldDB" id="A0A419SFB5"/>
<accession>A0A419SFB5</accession>
<reference evidence="1 2" key="1">
    <citation type="submission" date="2016-08" db="EMBL/GenBank/DDBJ databases">
        <title>Novel Firmicute Genomes.</title>
        <authorList>
            <person name="Poppleton D.I."/>
            <person name="Gribaldo S."/>
        </authorList>
    </citation>
    <scope>NUCLEOTIDE SEQUENCE [LARGE SCALE GENOMIC DNA]</scope>
    <source>
        <strain evidence="1 2">RAOx-1</strain>
    </source>
</reference>
<sequence>MGLIQRAIEQRGIRTAGISHLPNVTKKMKAPRTLYIRFPLGRTFGQAGDVTTQKEILWEAIQFAVKGEPESIVELPYR</sequence>
<name>A0A419SFB5_9BACL</name>
<evidence type="ECO:0000313" key="2">
    <source>
        <dbReference type="Proteomes" id="UP000284219"/>
    </source>
</evidence>
<gene>
    <name evidence="1" type="ORF">BEP19_14615</name>
</gene>
<organism evidence="1 2">
    <name type="scientific">Ammoniphilus oxalaticus</name>
    <dbReference type="NCBI Taxonomy" id="66863"/>
    <lineage>
        <taxon>Bacteria</taxon>
        <taxon>Bacillati</taxon>
        <taxon>Bacillota</taxon>
        <taxon>Bacilli</taxon>
        <taxon>Bacillales</taxon>
        <taxon>Paenibacillaceae</taxon>
        <taxon>Aneurinibacillus group</taxon>
        <taxon>Ammoniphilus</taxon>
    </lineage>
</organism>
<dbReference type="Proteomes" id="UP000284219">
    <property type="component" value="Unassembled WGS sequence"/>
</dbReference>